<accession>A0A1B2I8E9</accession>
<evidence type="ECO:0000313" key="2">
    <source>
        <dbReference type="EMBL" id="ANZ46246.1"/>
    </source>
</evidence>
<name>A0A1B2I8E9_9BACT</name>
<dbReference type="GO" id="GO:0046872">
    <property type="term" value="F:metal ion binding"/>
    <property type="evidence" value="ECO:0007669"/>
    <property type="project" value="InterPro"/>
</dbReference>
<reference evidence="2" key="1">
    <citation type="submission" date="2016-08" db="EMBL/GenBank/DDBJ databases">
        <title>Complete genome of Cloacibacillus porcorum.</title>
        <authorList>
            <person name="Looft T."/>
            <person name="Bayles D.O."/>
            <person name="Alt D.P."/>
        </authorList>
    </citation>
    <scope>NUCLEOTIDE SEQUENCE [LARGE SCALE GENOMIC DNA]</scope>
    <source>
        <strain evidence="2">CL-84</strain>
    </source>
</reference>
<organism evidence="2 3">
    <name type="scientific">Cloacibacillus porcorum</name>
    <dbReference type="NCBI Taxonomy" id="1197717"/>
    <lineage>
        <taxon>Bacteria</taxon>
        <taxon>Thermotogati</taxon>
        <taxon>Synergistota</taxon>
        <taxon>Synergistia</taxon>
        <taxon>Synergistales</taxon>
        <taxon>Synergistaceae</taxon>
        <taxon>Cloacibacillus</taxon>
    </lineage>
</organism>
<dbReference type="RefSeq" id="WP_066748037.1">
    <property type="nucleotide sequence ID" value="NZ_CP016757.1"/>
</dbReference>
<dbReference type="InterPro" id="IPR006158">
    <property type="entry name" value="Cobalamin-bd"/>
</dbReference>
<dbReference type="OrthoDB" id="5888at2"/>
<dbReference type="STRING" id="1197717.BED41_14735"/>
<proteinExistence type="predicted"/>
<evidence type="ECO:0000313" key="3">
    <source>
        <dbReference type="Proteomes" id="UP000093044"/>
    </source>
</evidence>
<feature type="domain" description="B12-binding" evidence="1">
    <location>
        <begin position="457"/>
        <end position="582"/>
    </location>
</feature>
<sequence>MIISLKERIANILKETPLPKARDVMDESRRLASEITIGRTKFMDKYDVSSELEYKRRCIKEGRIMYHAHIGMNTWKETAKALDGVYNFAQDNGFILDRAGICLDRRMSLPPEMRKSAPQESGPYLENDDDWREVGQAAPIQPHMGDFIIGFPASTVNAMAALRAGVTTVGNLSQFFAHEAPMWKRTDITTVETVKAIGIMGALRDKGALMHSYLDDGFGALFLDCATSAAWAYLERYIVEELLGAKLAHCVGGLVSDPVKRSGWVFALDEIHDHDCIGSMFYGDTISSDRDPEKNRSLTAEYLLWDIMAQLECPTGHGLMPVPFTEALRAPSLEEICEVQLWTREIERIARRMHPHFDFTASKKFASSICTKGKAIFHSALDFFADCGVDTRDAVQMLYILKCIGPRAFEDELNPGARSKTAAEDNPPIPNDIFTMTLAQVDIWRPRYESGEAREKLSGIKVLLASTDVHEHGLLLIDRLLSAAGALVDNIGAERNPDEVVSEAAKRGSEMVFISTHNGMALEYARNLLDEMEEEDYKVPVCMGGVLNQNTAEGTTPAEVSGELEEMGIAVVTDLWLLPERAAAAKEHFCR</sequence>
<dbReference type="GeneID" id="83059101"/>
<evidence type="ECO:0000259" key="1">
    <source>
        <dbReference type="PROSITE" id="PS51332"/>
    </source>
</evidence>
<dbReference type="EMBL" id="CP016757">
    <property type="protein sequence ID" value="ANZ46246.1"/>
    <property type="molecule type" value="Genomic_DNA"/>
</dbReference>
<gene>
    <name evidence="2" type="ORF">BED41_14735</name>
</gene>
<dbReference type="Proteomes" id="UP000093044">
    <property type="component" value="Chromosome"/>
</dbReference>
<dbReference type="AlphaFoldDB" id="A0A1B2I8E9"/>
<dbReference type="PROSITE" id="PS51332">
    <property type="entry name" value="B12_BINDING"/>
    <property type="match status" value="1"/>
</dbReference>
<dbReference type="CDD" id="cd02065">
    <property type="entry name" value="B12-binding_like"/>
    <property type="match status" value="1"/>
</dbReference>
<dbReference type="GO" id="GO:0031419">
    <property type="term" value="F:cobalamin binding"/>
    <property type="evidence" value="ECO:0007669"/>
    <property type="project" value="InterPro"/>
</dbReference>
<dbReference type="Gene3D" id="3.40.50.280">
    <property type="entry name" value="Cobalamin-binding domain"/>
    <property type="match status" value="1"/>
</dbReference>
<dbReference type="KEGG" id="cpor:BED41_14735"/>
<dbReference type="InterPro" id="IPR036724">
    <property type="entry name" value="Cobalamin-bd_sf"/>
</dbReference>
<dbReference type="Pfam" id="PF02310">
    <property type="entry name" value="B12-binding"/>
    <property type="match status" value="1"/>
</dbReference>
<keyword evidence="3" id="KW-1185">Reference proteome</keyword>
<dbReference type="SUPFAM" id="SSF52242">
    <property type="entry name" value="Cobalamin (vitamin B12)-binding domain"/>
    <property type="match status" value="1"/>
</dbReference>
<protein>
    <recommendedName>
        <fullName evidence="1">B12-binding domain-containing protein</fullName>
    </recommendedName>
</protein>